<gene>
    <name evidence="1" type="ORF">C1645_842579</name>
</gene>
<comment type="caution">
    <text evidence="1">The sequence shown here is derived from an EMBL/GenBank/DDBJ whole genome shotgun (WGS) entry which is preliminary data.</text>
</comment>
<sequence>MSEFKIIKVKSEFASEFEMSEFEIIESEFTSEFEMSEFEIIKVKVKNVKS</sequence>
<name>A0A397S1N1_9GLOM</name>
<dbReference type="AlphaFoldDB" id="A0A397S1N1"/>
<evidence type="ECO:0000313" key="1">
    <source>
        <dbReference type="EMBL" id="RIA78696.1"/>
    </source>
</evidence>
<dbReference type="EMBL" id="QKYT01002314">
    <property type="protein sequence ID" value="RIA78696.1"/>
    <property type="molecule type" value="Genomic_DNA"/>
</dbReference>
<evidence type="ECO:0000313" key="2">
    <source>
        <dbReference type="Proteomes" id="UP000265703"/>
    </source>
</evidence>
<accession>A0A397S1N1</accession>
<protein>
    <submittedName>
        <fullName evidence="1">Uncharacterized protein</fullName>
    </submittedName>
</protein>
<proteinExistence type="predicted"/>
<dbReference type="Proteomes" id="UP000265703">
    <property type="component" value="Unassembled WGS sequence"/>
</dbReference>
<reference evidence="1 2" key="1">
    <citation type="submission" date="2018-06" db="EMBL/GenBank/DDBJ databases">
        <title>Comparative genomics reveals the genomic features of Rhizophagus irregularis, R. cerebriforme, R. diaphanum and Gigaspora rosea, and their symbiotic lifestyle signature.</title>
        <authorList>
            <person name="Morin E."/>
            <person name="San Clemente H."/>
            <person name="Chen E.C.H."/>
            <person name="De La Providencia I."/>
            <person name="Hainaut M."/>
            <person name="Kuo A."/>
            <person name="Kohler A."/>
            <person name="Murat C."/>
            <person name="Tang N."/>
            <person name="Roy S."/>
            <person name="Loubradou J."/>
            <person name="Henrissat B."/>
            <person name="Grigoriev I.V."/>
            <person name="Corradi N."/>
            <person name="Roux C."/>
            <person name="Martin F.M."/>
        </authorList>
    </citation>
    <scope>NUCLEOTIDE SEQUENCE [LARGE SCALE GENOMIC DNA]</scope>
    <source>
        <strain evidence="1 2">DAOM 227022</strain>
    </source>
</reference>
<keyword evidence="2" id="KW-1185">Reference proteome</keyword>
<organism evidence="1 2">
    <name type="scientific">Glomus cerebriforme</name>
    <dbReference type="NCBI Taxonomy" id="658196"/>
    <lineage>
        <taxon>Eukaryota</taxon>
        <taxon>Fungi</taxon>
        <taxon>Fungi incertae sedis</taxon>
        <taxon>Mucoromycota</taxon>
        <taxon>Glomeromycotina</taxon>
        <taxon>Glomeromycetes</taxon>
        <taxon>Glomerales</taxon>
        <taxon>Glomeraceae</taxon>
        <taxon>Glomus</taxon>
    </lineage>
</organism>